<proteinExistence type="predicted"/>
<evidence type="ECO:0000256" key="2">
    <source>
        <dbReference type="SAM" id="SignalP"/>
    </source>
</evidence>
<evidence type="ECO:0000313" key="4">
    <source>
        <dbReference type="Proteomes" id="UP000249046"/>
    </source>
</evidence>
<feature type="chain" id="PRO_5016088365" description="DUF4412 domain-containing protein" evidence="2">
    <location>
        <begin position="21"/>
        <end position="334"/>
    </location>
</feature>
<organism evidence="3 4">
    <name type="scientific">Rhodanobacter denitrificans</name>
    <dbReference type="NCBI Taxonomy" id="666685"/>
    <lineage>
        <taxon>Bacteria</taxon>
        <taxon>Pseudomonadati</taxon>
        <taxon>Pseudomonadota</taxon>
        <taxon>Gammaproteobacteria</taxon>
        <taxon>Lysobacterales</taxon>
        <taxon>Rhodanobacteraceae</taxon>
        <taxon>Rhodanobacter</taxon>
    </lineage>
</organism>
<name>A0A2W5KQQ0_9GAMM</name>
<sequence length="334" mass="35631">MNAPRRLLLAVLAACASAQAGTVVEYRRDGDCATDFDRIAIDGLRARIDMTIDGSAMSTIADDGEQLTTQLLHDLRRYMTMESDDDAVDFQSDVMRASHIHADRQAEALTGLDAAAAAAAFRAQQIAACPELAELGFADPDYPEAAARCAESMAATATAQRGHGDRRRAIGTAIAAGPAQPEPAQPSASAAAAPWRTTHVEHGEEIEIDGRRCRIERLMRGDRVLREDCTSTIADLGLEPAALRRLNRIASVGATLGRGVAERHPEAADESGPPRIVLSRRCFRDGHQTGTATLAIRAGVTVPAVRFEIPGDYRPMTLGEPDADDDAAVADEPD</sequence>
<evidence type="ECO:0000313" key="3">
    <source>
        <dbReference type="EMBL" id="PZQ19391.1"/>
    </source>
</evidence>
<gene>
    <name evidence="3" type="ORF">DI564_01370</name>
</gene>
<accession>A0A2W5KQQ0</accession>
<keyword evidence="2" id="KW-0732">Signal</keyword>
<evidence type="ECO:0000256" key="1">
    <source>
        <dbReference type="SAM" id="MobiDB-lite"/>
    </source>
</evidence>
<protein>
    <recommendedName>
        <fullName evidence="5">DUF4412 domain-containing protein</fullName>
    </recommendedName>
</protein>
<evidence type="ECO:0008006" key="5">
    <source>
        <dbReference type="Google" id="ProtNLM"/>
    </source>
</evidence>
<feature type="compositionally biased region" description="Acidic residues" evidence="1">
    <location>
        <begin position="321"/>
        <end position="334"/>
    </location>
</feature>
<dbReference type="EMBL" id="QFPO01000002">
    <property type="protein sequence ID" value="PZQ19391.1"/>
    <property type="molecule type" value="Genomic_DNA"/>
</dbReference>
<feature type="region of interest" description="Disordered" evidence="1">
    <location>
        <begin position="313"/>
        <end position="334"/>
    </location>
</feature>
<feature type="signal peptide" evidence="2">
    <location>
        <begin position="1"/>
        <end position="20"/>
    </location>
</feature>
<dbReference type="Proteomes" id="UP000249046">
    <property type="component" value="Unassembled WGS sequence"/>
</dbReference>
<comment type="caution">
    <text evidence="3">The sequence shown here is derived from an EMBL/GenBank/DDBJ whole genome shotgun (WGS) entry which is preliminary data.</text>
</comment>
<reference evidence="3 4" key="1">
    <citation type="submission" date="2017-08" db="EMBL/GenBank/DDBJ databases">
        <title>Infants hospitalized years apart are colonized by the same room-sourced microbial strains.</title>
        <authorList>
            <person name="Brooks B."/>
            <person name="Olm M.R."/>
            <person name="Firek B.A."/>
            <person name="Baker R."/>
            <person name="Thomas B.C."/>
            <person name="Morowitz M.J."/>
            <person name="Banfield J.F."/>
        </authorList>
    </citation>
    <scope>NUCLEOTIDE SEQUENCE [LARGE SCALE GENOMIC DNA]</scope>
    <source>
        <strain evidence="3">S2_005_003_R2_42</strain>
    </source>
</reference>
<dbReference type="AlphaFoldDB" id="A0A2W5KQQ0"/>